<accession>A0A0A2LQH7</accession>
<dbReference type="EMBL" id="JRLV01000007">
    <property type="protein sequence ID" value="KGO81488.1"/>
    <property type="molecule type" value="Genomic_DNA"/>
</dbReference>
<name>A0A0A2LQH7_9FLAO</name>
<protein>
    <submittedName>
        <fullName evidence="1">Uncharacterized protein</fullName>
    </submittedName>
</protein>
<proteinExistence type="predicted"/>
<evidence type="ECO:0000313" key="1">
    <source>
        <dbReference type="EMBL" id="KGO81488.1"/>
    </source>
</evidence>
<organism evidence="1 2">
    <name type="scientific">Flavobacterium beibuense F44-8</name>
    <dbReference type="NCBI Taxonomy" id="1406840"/>
    <lineage>
        <taxon>Bacteria</taxon>
        <taxon>Pseudomonadati</taxon>
        <taxon>Bacteroidota</taxon>
        <taxon>Flavobacteriia</taxon>
        <taxon>Flavobacteriales</taxon>
        <taxon>Flavobacteriaceae</taxon>
        <taxon>Flavobacterium</taxon>
    </lineage>
</organism>
<evidence type="ECO:0000313" key="2">
    <source>
        <dbReference type="Proteomes" id="UP000030129"/>
    </source>
</evidence>
<dbReference type="Proteomes" id="UP000030129">
    <property type="component" value="Unassembled WGS sequence"/>
</dbReference>
<reference evidence="1 2" key="1">
    <citation type="submission" date="2013-09" db="EMBL/GenBank/DDBJ databases">
        <authorList>
            <person name="Zeng Z."/>
            <person name="Chen C."/>
        </authorList>
    </citation>
    <scope>NUCLEOTIDE SEQUENCE [LARGE SCALE GENOMIC DNA]</scope>
    <source>
        <strain evidence="1 2">F44-8</strain>
    </source>
</reference>
<sequence length="455" mass="51802">MKEHQDVRDFLKTEALKKFDGDYDILYGYISDELINGTSFRDILSSYFDSLAELEEIENTIPALTIFIPELPENSFSATNWNTSNDVPMVAIRLLDNDKTPVITSDAGNYLLDGNAIPAFPVVVIKECERVIVSSFPFYGEKTSKEYIGPRNFRFRFSDPIFDFIGPRGPVPPEADPDPLVAAWELNGKGENLGWHRDYIYYTINPGTPNGYFINNFEEHLRSFRLEGDAQQALELISSPSTVNSNLSDPSLTPITVSGNVNYNSFWTDGSFEFNVFTDYNVNTSVLEKGFHASPYDLFDIVFQQSIPILPVYHVVSLTKKTYHINLPIINWKLHEYSNTFKFKFEEQDLDVEVTTQESRQSKYNTNFSYEGEILKIGYKLGNSAETTLTTTTSAKWHEQSNDLREVLVDFGDNVIIGEEVIQHPFVINHSITNYAIRQYTTGKCSFSLVPVKVQ</sequence>
<dbReference type="AlphaFoldDB" id="A0A0A2LQH7"/>
<dbReference type="eggNOG" id="ENOG502ZA5W">
    <property type="taxonomic scope" value="Bacteria"/>
</dbReference>
<comment type="caution">
    <text evidence="1">The sequence shown here is derived from an EMBL/GenBank/DDBJ whole genome shotgun (WGS) entry which is preliminary data.</text>
</comment>
<gene>
    <name evidence="1" type="ORF">Q763_07520</name>
</gene>
<dbReference type="STRING" id="1406840.Q763_07520"/>
<keyword evidence="2" id="KW-1185">Reference proteome</keyword>